<dbReference type="Pfam" id="PF00126">
    <property type="entry name" value="HTH_1"/>
    <property type="match status" value="1"/>
</dbReference>
<dbReference type="InterPro" id="IPR000847">
    <property type="entry name" value="LysR_HTH_N"/>
</dbReference>
<comment type="similarity">
    <text evidence="1">Belongs to the LysR transcriptional regulatory family.</text>
</comment>
<dbReference type="Gene3D" id="1.10.10.10">
    <property type="entry name" value="Winged helix-like DNA-binding domain superfamily/Winged helix DNA-binding domain"/>
    <property type="match status" value="1"/>
</dbReference>
<dbReference type="GO" id="GO:0032993">
    <property type="term" value="C:protein-DNA complex"/>
    <property type="evidence" value="ECO:0007669"/>
    <property type="project" value="TreeGrafter"/>
</dbReference>
<dbReference type="PANTHER" id="PTHR30346:SF30">
    <property type="entry name" value="SMALL NEUTRAL PROTEASE REGULATORY PROTEIN"/>
    <property type="match status" value="1"/>
</dbReference>
<dbReference type="AlphaFoldDB" id="A0A327YWC9"/>
<evidence type="ECO:0000256" key="4">
    <source>
        <dbReference type="ARBA" id="ARBA00023163"/>
    </source>
</evidence>
<dbReference type="PANTHER" id="PTHR30346">
    <property type="entry name" value="TRANSCRIPTIONAL DUAL REGULATOR HCAR-RELATED"/>
    <property type="match status" value="1"/>
</dbReference>
<evidence type="ECO:0000256" key="1">
    <source>
        <dbReference type="ARBA" id="ARBA00009437"/>
    </source>
</evidence>
<dbReference type="Proteomes" id="UP000249341">
    <property type="component" value="Unassembled WGS sequence"/>
</dbReference>
<dbReference type="InterPro" id="IPR036388">
    <property type="entry name" value="WH-like_DNA-bd_sf"/>
</dbReference>
<gene>
    <name evidence="6" type="ORF">B0I29_13120</name>
</gene>
<evidence type="ECO:0000313" key="7">
    <source>
        <dbReference type="Proteomes" id="UP000249341"/>
    </source>
</evidence>
<evidence type="ECO:0000256" key="3">
    <source>
        <dbReference type="ARBA" id="ARBA00023125"/>
    </source>
</evidence>
<dbReference type="Gene3D" id="3.40.190.290">
    <property type="match status" value="1"/>
</dbReference>
<comment type="caution">
    <text evidence="6">The sequence shown here is derived from an EMBL/GenBank/DDBJ whole genome shotgun (WGS) entry which is preliminary data.</text>
</comment>
<dbReference type="InterPro" id="IPR005119">
    <property type="entry name" value="LysR_subst-bd"/>
</dbReference>
<dbReference type="PRINTS" id="PR00039">
    <property type="entry name" value="HTHLYSR"/>
</dbReference>
<dbReference type="SUPFAM" id="SSF53850">
    <property type="entry name" value="Periplasmic binding protein-like II"/>
    <property type="match status" value="1"/>
</dbReference>
<dbReference type="GO" id="GO:0003677">
    <property type="term" value="F:DNA binding"/>
    <property type="evidence" value="ECO:0007669"/>
    <property type="project" value="UniProtKB-KW"/>
</dbReference>
<dbReference type="SUPFAM" id="SSF46785">
    <property type="entry name" value="Winged helix' DNA-binding domain"/>
    <property type="match status" value="1"/>
</dbReference>
<evidence type="ECO:0000256" key="2">
    <source>
        <dbReference type="ARBA" id="ARBA00023015"/>
    </source>
</evidence>
<dbReference type="OrthoDB" id="3181812at2"/>
<name>A0A327YWC9_9ACTN</name>
<dbReference type="EMBL" id="QLMJ01000031">
    <property type="protein sequence ID" value="RAK25669.1"/>
    <property type="molecule type" value="Genomic_DNA"/>
</dbReference>
<organism evidence="6 7">
    <name type="scientific">Actinoplanes lutulentus</name>
    <dbReference type="NCBI Taxonomy" id="1287878"/>
    <lineage>
        <taxon>Bacteria</taxon>
        <taxon>Bacillati</taxon>
        <taxon>Actinomycetota</taxon>
        <taxon>Actinomycetes</taxon>
        <taxon>Micromonosporales</taxon>
        <taxon>Micromonosporaceae</taxon>
        <taxon>Actinoplanes</taxon>
    </lineage>
</organism>
<keyword evidence="2" id="KW-0805">Transcription regulation</keyword>
<feature type="domain" description="HTH lysR-type" evidence="5">
    <location>
        <begin position="1"/>
        <end position="58"/>
    </location>
</feature>
<dbReference type="Pfam" id="PF03466">
    <property type="entry name" value="LysR_substrate"/>
    <property type="match status" value="1"/>
</dbReference>
<evidence type="ECO:0000259" key="5">
    <source>
        <dbReference type="PROSITE" id="PS50931"/>
    </source>
</evidence>
<keyword evidence="7" id="KW-1185">Reference proteome</keyword>
<protein>
    <submittedName>
        <fullName evidence="6">LysR family transcriptional regulator</fullName>
    </submittedName>
</protein>
<dbReference type="PROSITE" id="PS50931">
    <property type="entry name" value="HTH_LYSR"/>
    <property type="match status" value="1"/>
</dbReference>
<dbReference type="FunFam" id="1.10.10.10:FF:000001">
    <property type="entry name" value="LysR family transcriptional regulator"/>
    <property type="match status" value="1"/>
</dbReference>
<dbReference type="InterPro" id="IPR036390">
    <property type="entry name" value="WH_DNA-bd_sf"/>
</dbReference>
<accession>A0A327YWC9</accession>
<sequence>MEQRQLEFFVAVAEELSFTRAAQRTHAVQSTVSASIRALERDLGAALFDRSSTRVALTEAGRALLPEAKNALDQLETARAAVGGVSLGLRGNLRVGTLSGLTAVDLPGLAGDFRKRHSGVRLTMTVAAEGSSGLLDKLRDHRLDVAFVGVDTLGIDGIDLTPLATFHPRLLVSEFHHLAGSTSVDPASLQDEEFVDLPAGYCNRVRSDNDFRRAGLTRTIVVEVTDLTTVPRFVEAGLGIALVPPLRAEATARVVPVDLDPPATPWTLALARPATIPPSRALREFLDLVPAHTSTTSEY</sequence>
<evidence type="ECO:0000313" key="6">
    <source>
        <dbReference type="EMBL" id="RAK25669.1"/>
    </source>
</evidence>
<proteinExistence type="inferred from homology"/>
<reference evidence="6 7" key="1">
    <citation type="submission" date="2018-06" db="EMBL/GenBank/DDBJ databases">
        <title>Genomic Encyclopedia of Type Strains, Phase III (KMG-III): the genomes of soil and plant-associated and newly described type strains.</title>
        <authorList>
            <person name="Whitman W."/>
        </authorList>
    </citation>
    <scope>NUCLEOTIDE SEQUENCE [LARGE SCALE GENOMIC DNA]</scope>
    <source>
        <strain evidence="6 7">CGMCC 4.7090</strain>
    </source>
</reference>
<dbReference type="GO" id="GO:0003700">
    <property type="term" value="F:DNA-binding transcription factor activity"/>
    <property type="evidence" value="ECO:0007669"/>
    <property type="project" value="InterPro"/>
</dbReference>
<keyword evidence="3" id="KW-0238">DNA-binding</keyword>
<keyword evidence="4" id="KW-0804">Transcription</keyword>
<dbReference type="RefSeq" id="WP_111655032.1">
    <property type="nucleotide sequence ID" value="NZ_JACHWI010000008.1"/>
</dbReference>